<dbReference type="InterPro" id="IPR047971">
    <property type="entry name" value="ExeM-like"/>
</dbReference>
<dbReference type="PANTHER" id="PTHR42834">
    <property type="entry name" value="ENDONUCLEASE/EXONUCLEASE/PHOSPHATASE FAMILY PROTEIN (AFU_ORTHOLOGUE AFUA_3G09210)"/>
    <property type="match status" value="1"/>
</dbReference>
<comment type="caution">
    <text evidence="2">The sequence shown here is derived from an EMBL/GenBank/DDBJ whole genome shotgun (WGS) entry which is preliminary data.</text>
</comment>
<name>A0ABY1HF87_9GAMM</name>
<organism evidence="2 3">
    <name type="scientific">Moritella viscosa</name>
    <dbReference type="NCBI Taxonomy" id="80854"/>
    <lineage>
        <taxon>Bacteria</taxon>
        <taxon>Pseudomonadati</taxon>
        <taxon>Pseudomonadota</taxon>
        <taxon>Gammaproteobacteria</taxon>
        <taxon>Alteromonadales</taxon>
        <taxon>Moritellaceae</taxon>
        <taxon>Moritella</taxon>
    </lineage>
</organism>
<protein>
    <submittedName>
        <fullName evidence="2">Extracellular deoxyribonuclease Xds</fullName>
    </submittedName>
</protein>
<evidence type="ECO:0000313" key="3">
    <source>
        <dbReference type="Proteomes" id="UP000182660"/>
    </source>
</evidence>
<dbReference type="InterPro" id="IPR036691">
    <property type="entry name" value="Endo/exonu/phosph_ase_sf"/>
</dbReference>
<dbReference type="SUPFAM" id="SSF56219">
    <property type="entry name" value="DNase I-like"/>
    <property type="match status" value="1"/>
</dbReference>
<gene>
    <name evidence="2" type="ORF">MT2528_1823</name>
</gene>
<dbReference type="CDD" id="cd04486">
    <property type="entry name" value="YhcR_OBF_like"/>
    <property type="match status" value="1"/>
</dbReference>
<dbReference type="Proteomes" id="UP000182660">
    <property type="component" value="Unassembled WGS sequence"/>
</dbReference>
<dbReference type="NCBIfam" id="NF033681">
    <property type="entry name" value="ExeM_NucH_DNase"/>
    <property type="match status" value="1"/>
</dbReference>
<accession>A0ABY1HF87</accession>
<proteinExistence type="predicted"/>
<evidence type="ECO:0000313" key="2">
    <source>
        <dbReference type="EMBL" id="SGY89946.1"/>
    </source>
</evidence>
<sequence>MNKKILALAIGGVLSAGAQAATIDNILITEYVEPDGGNLKALEISNLGTGDFRFPDDVYISKQQNGDAAKWALSINSEKKSTLEGKVLAEGKTIIFLTTHADSDALNTSLTTGGTKVIRTGVMGHNGNDALALVKVTDSSSMDKYGNIDGTKKEILDIVGVADNADNWGKNVTLRRKVAITEQNITYDIGEWNSLPNPKNNVITTGLGTIPSNDPDSSVPPTPGVQCSTETQTEIGAIQGEGFKSPLIKSSYETTEEYNVTGVISGVTKYFPVKGFYLYKSDGDERTSDGLFVKTDTDASALIGQTVCVTSKVYENYGRTELRSDNWEVVNATVQDVPATPVKIIAADTTPENGFNFDATLERYESMKVTFTEDMDDAKTGDQDMRVAKPYSFDYSDFRTNLMISYERPNTHPNQRFAAGSQESKDQNTANFQRRVIVDTDQKGKASNMLYYTDFAANPANNYVRIDDSVIGLEGILTYNSAYKKYADFYLVAPNSNITDLSFKHNTDRTTAKELAASLNKVPDGEIEIKIATQNVLNFFNSPFGGEENKHGENRGADSQSEYTKQKAKIVAAVRGLDADIIGLMEIENNSFNDFSAIKDLVDSVNEYYTQDRPSKEHYSDSISKRYAFVGFDSNGDLVLDKEDSIGSDAITSGMLYRPKSVSLKDVKVISMPNQQDKPVVNDYGEVVKNYKGEVLESGKNYQRDSLAVTFTINQTGKDLTVAVNHLKSKGSTCAEEWDGVDLGTKTSLKFNEDKSLVKDDDFQGSCENFRVAAAVQLGTEMAKIEGDKVLVGDMNSYAQEHPMLVLTNIPAGTEVKAARNTFIGKKPQYGQDGAIITDSFGYLNAVSIKDAHGWSYSYNDHIGSLDHALITQSLKDRLVDATDWHINAAESPIYDYNEDRKDNKADEFYVDDAYRSSDHDSAIIVLSYKHAETENGKPVHLVNNLSGSVKVPYNIPVSADAKEGDIATITLTPLEHSPDMERVTLPNIALDDGQSLVEFEIYGAPSGLYKATMELQKQSVKSSSSTANNSKVELEISIAKKDSLEPKITVPKSDESGGSFSIFGILSLLCLGFLRKKA</sequence>
<dbReference type="GeneID" id="61295731"/>
<keyword evidence="3" id="KW-1185">Reference proteome</keyword>
<feature type="chain" id="PRO_5046681410" evidence="1">
    <location>
        <begin position="21"/>
        <end position="1079"/>
    </location>
</feature>
<dbReference type="PANTHER" id="PTHR42834:SF1">
    <property type="entry name" value="ENDONUCLEASE_EXONUCLEASE_PHOSPHATASE FAMILY PROTEIN (AFU_ORTHOLOGUE AFUA_3G09210)"/>
    <property type="match status" value="1"/>
</dbReference>
<dbReference type="RefSeq" id="WP_075471963.1">
    <property type="nucleotide sequence ID" value="NZ_CAWQZC010000133.1"/>
</dbReference>
<dbReference type="Gene3D" id="3.60.10.10">
    <property type="entry name" value="Endonuclease/exonuclease/phosphatase"/>
    <property type="match status" value="1"/>
</dbReference>
<dbReference type="EMBL" id="FPLJ01000047">
    <property type="protein sequence ID" value="SGY89946.1"/>
    <property type="molecule type" value="Genomic_DNA"/>
</dbReference>
<evidence type="ECO:0000256" key="1">
    <source>
        <dbReference type="SAM" id="SignalP"/>
    </source>
</evidence>
<reference evidence="2 3" key="1">
    <citation type="submission" date="2016-11" db="EMBL/GenBank/DDBJ databases">
        <authorList>
            <person name="Klemetsen T."/>
        </authorList>
    </citation>
    <scope>NUCLEOTIDE SEQUENCE [LARGE SCALE GENOMIC DNA]</scope>
    <source>
        <strain evidence="2">MT 2528</strain>
    </source>
</reference>
<keyword evidence="1" id="KW-0732">Signal</keyword>
<feature type="signal peptide" evidence="1">
    <location>
        <begin position="1"/>
        <end position="20"/>
    </location>
</feature>